<dbReference type="PANTHER" id="PTHR47975">
    <property type="entry name" value="S-LOCUS LECTIN KINASE FAMILY PROTEIN"/>
    <property type="match status" value="1"/>
</dbReference>
<comment type="caution">
    <text evidence="2">The sequence shown here is derived from an EMBL/GenBank/DDBJ whole genome shotgun (WGS) entry which is preliminary data.</text>
</comment>
<dbReference type="EMBL" id="CACTIH010009140">
    <property type="protein sequence ID" value="CAA3025685.1"/>
    <property type="molecule type" value="Genomic_DNA"/>
</dbReference>
<proteinExistence type="predicted"/>
<reference evidence="2 3" key="1">
    <citation type="submission" date="2019-12" db="EMBL/GenBank/DDBJ databases">
        <authorList>
            <person name="Alioto T."/>
            <person name="Alioto T."/>
            <person name="Gomez Garrido J."/>
        </authorList>
    </citation>
    <scope>NUCLEOTIDE SEQUENCE [LARGE SCALE GENOMIC DNA]</scope>
</reference>
<evidence type="ECO:0000313" key="2">
    <source>
        <dbReference type="EMBL" id="CAA3025685.1"/>
    </source>
</evidence>
<dbReference type="PANTHER" id="PTHR47975:SF22">
    <property type="entry name" value="G-TYPE LECTIN S-RECEPTOR-LIKE SERINE_THREONINE-PROTEIN KINASE SD2-2"/>
    <property type="match status" value="1"/>
</dbReference>
<dbReference type="GO" id="GO:0004672">
    <property type="term" value="F:protein kinase activity"/>
    <property type="evidence" value="ECO:0007669"/>
    <property type="project" value="InterPro"/>
</dbReference>
<dbReference type="Pfam" id="PF07714">
    <property type="entry name" value="PK_Tyr_Ser-Thr"/>
    <property type="match status" value="1"/>
</dbReference>
<dbReference type="OrthoDB" id="5857966at2759"/>
<evidence type="ECO:0000259" key="1">
    <source>
        <dbReference type="Pfam" id="PF07714"/>
    </source>
</evidence>
<feature type="non-terminal residue" evidence="2">
    <location>
        <position position="79"/>
    </location>
</feature>
<dbReference type="InterPro" id="IPR011009">
    <property type="entry name" value="Kinase-like_dom_sf"/>
</dbReference>
<dbReference type="Proteomes" id="UP000594638">
    <property type="component" value="Unassembled WGS sequence"/>
</dbReference>
<accession>A0A8S0V6Q4</accession>
<feature type="domain" description="Serine-threonine/tyrosine-protein kinase catalytic" evidence="1">
    <location>
        <begin position="2"/>
        <end position="65"/>
    </location>
</feature>
<dbReference type="InterPro" id="IPR001245">
    <property type="entry name" value="Ser-Thr/Tyr_kinase_cat_dom"/>
</dbReference>
<sequence>MGRGPRSTGYKGILKNNIIETIVAVKNLHKMAIEDDQEFKAKVSSISRTAHKNLVQFLGYCDEGGKIDFWDLNTLAMAL</sequence>
<organism evidence="2 3">
    <name type="scientific">Olea europaea subsp. europaea</name>
    <dbReference type="NCBI Taxonomy" id="158383"/>
    <lineage>
        <taxon>Eukaryota</taxon>
        <taxon>Viridiplantae</taxon>
        <taxon>Streptophyta</taxon>
        <taxon>Embryophyta</taxon>
        <taxon>Tracheophyta</taxon>
        <taxon>Spermatophyta</taxon>
        <taxon>Magnoliopsida</taxon>
        <taxon>eudicotyledons</taxon>
        <taxon>Gunneridae</taxon>
        <taxon>Pentapetalae</taxon>
        <taxon>asterids</taxon>
        <taxon>lamiids</taxon>
        <taxon>Lamiales</taxon>
        <taxon>Oleaceae</taxon>
        <taxon>Oleeae</taxon>
        <taxon>Olea</taxon>
    </lineage>
</organism>
<dbReference type="AlphaFoldDB" id="A0A8S0V6Q4"/>
<protein>
    <submittedName>
        <fullName evidence="2">G-type lectin S-receptor-like serine threonine-kinase LECRK2</fullName>
    </submittedName>
</protein>
<keyword evidence="3" id="KW-1185">Reference proteome</keyword>
<gene>
    <name evidence="2" type="ORF">OLEA9_D002912</name>
</gene>
<dbReference type="Gene3D" id="3.30.200.20">
    <property type="entry name" value="Phosphorylase Kinase, domain 1"/>
    <property type="match status" value="1"/>
</dbReference>
<dbReference type="Gramene" id="OE9D002912T1">
    <property type="protein sequence ID" value="OE9D002912C1"/>
    <property type="gene ID" value="OE9D002912"/>
</dbReference>
<evidence type="ECO:0000313" key="3">
    <source>
        <dbReference type="Proteomes" id="UP000594638"/>
    </source>
</evidence>
<dbReference type="SUPFAM" id="SSF56112">
    <property type="entry name" value="Protein kinase-like (PK-like)"/>
    <property type="match status" value="1"/>
</dbReference>
<name>A0A8S0V6Q4_OLEEU</name>